<evidence type="ECO:0000256" key="1">
    <source>
        <dbReference type="ARBA" id="ARBA00004141"/>
    </source>
</evidence>
<evidence type="ECO:0000256" key="6">
    <source>
        <dbReference type="SAM" id="Phobius"/>
    </source>
</evidence>
<comment type="subcellular location">
    <subcellularLocation>
        <location evidence="1">Membrane</location>
        <topology evidence="1">Multi-pass membrane protein</topology>
    </subcellularLocation>
</comment>
<keyword evidence="7" id="KW-1185">Reference proteome</keyword>
<feature type="transmembrane region" description="Helical" evidence="6">
    <location>
        <begin position="180"/>
        <end position="200"/>
    </location>
</feature>
<reference evidence="8" key="2">
    <citation type="submission" date="2015-08" db="UniProtKB">
        <authorList>
            <consortium name="WormBaseParasite"/>
        </authorList>
    </citation>
    <scope>IDENTIFICATION</scope>
</reference>
<evidence type="ECO:0000256" key="2">
    <source>
        <dbReference type="ARBA" id="ARBA00022692"/>
    </source>
</evidence>
<evidence type="ECO:0000256" key="3">
    <source>
        <dbReference type="ARBA" id="ARBA00022989"/>
    </source>
</evidence>
<feature type="transmembrane region" description="Helical" evidence="6">
    <location>
        <begin position="102"/>
        <end position="126"/>
    </location>
</feature>
<dbReference type="GO" id="GO:0005385">
    <property type="term" value="F:zinc ion transmembrane transporter activity"/>
    <property type="evidence" value="ECO:0007669"/>
    <property type="project" value="TreeGrafter"/>
</dbReference>
<dbReference type="AlphaFoldDB" id="A0A0K0EZB7"/>
<organism evidence="7 8">
    <name type="scientific">Strongyloides venezuelensis</name>
    <name type="common">Threadworm</name>
    <dbReference type="NCBI Taxonomy" id="75913"/>
    <lineage>
        <taxon>Eukaryota</taxon>
        <taxon>Metazoa</taxon>
        <taxon>Ecdysozoa</taxon>
        <taxon>Nematoda</taxon>
        <taxon>Chromadorea</taxon>
        <taxon>Rhabditida</taxon>
        <taxon>Tylenchina</taxon>
        <taxon>Panagrolaimomorpha</taxon>
        <taxon>Strongyloidoidea</taxon>
        <taxon>Strongyloididae</taxon>
        <taxon>Strongyloides</taxon>
    </lineage>
</organism>
<keyword evidence="4 6" id="KW-0472">Membrane</keyword>
<proteinExistence type="predicted"/>
<dbReference type="PANTHER" id="PTHR11040">
    <property type="entry name" value="ZINC/IRON TRANSPORTER"/>
    <property type="match status" value="1"/>
</dbReference>
<feature type="transmembrane region" description="Helical" evidence="6">
    <location>
        <begin position="23"/>
        <end position="46"/>
    </location>
</feature>
<evidence type="ECO:0000313" key="7">
    <source>
        <dbReference type="Proteomes" id="UP000035680"/>
    </source>
</evidence>
<dbReference type="STRING" id="75913.A0A0K0EZB7"/>
<dbReference type="PANTHER" id="PTHR11040:SF140">
    <property type="entry name" value="ZRT (ZRT), IRT- (IRT-) LIKE PROTEIN TRANSPORTER"/>
    <property type="match status" value="1"/>
</dbReference>
<evidence type="ECO:0000256" key="4">
    <source>
        <dbReference type="ARBA" id="ARBA00023136"/>
    </source>
</evidence>
<dbReference type="InterPro" id="IPR003689">
    <property type="entry name" value="ZIP"/>
</dbReference>
<name>A0A0K0EZB7_STRVS</name>
<accession>A0A0K0EZB7</accession>
<keyword evidence="2 6" id="KW-0812">Transmembrane</keyword>
<dbReference type="Pfam" id="PF02535">
    <property type="entry name" value="Zip"/>
    <property type="match status" value="1"/>
</dbReference>
<feature type="region of interest" description="Disordered" evidence="5">
    <location>
        <begin position="144"/>
        <end position="168"/>
    </location>
</feature>
<evidence type="ECO:0000256" key="5">
    <source>
        <dbReference type="SAM" id="MobiDB-lite"/>
    </source>
</evidence>
<reference evidence="7" key="1">
    <citation type="submission" date="2014-07" db="EMBL/GenBank/DDBJ databases">
        <authorList>
            <person name="Martin A.A"/>
            <person name="De Silva N."/>
        </authorList>
    </citation>
    <scope>NUCLEOTIDE SEQUENCE</scope>
</reference>
<dbReference type="WBParaSite" id="SVE_0187600.1">
    <property type="protein sequence ID" value="SVE_0187600.1"/>
    <property type="gene ID" value="SVE_0187600"/>
</dbReference>
<keyword evidence="3 6" id="KW-1133">Transmembrane helix</keyword>
<feature type="transmembrane region" description="Helical" evidence="6">
    <location>
        <begin position="206"/>
        <end position="227"/>
    </location>
</feature>
<evidence type="ECO:0000313" key="8">
    <source>
        <dbReference type="WBParaSite" id="SVE_0187600.1"/>
    </source>
</evidence>
<feature type="transmembrane region" description="Helical" evidence="6">
    <location>
        <begin position="273"/>
        <end position="296"/>
    </location>
</feature>
<sequence>METSTLQSLNSPKPGPIIPTNNALKSCLILLLFFVTFMASMGAFALKKLALSVNNSRMKAVFSSVSCFGAGVFLATCLLDLFPDSIGAIDKGQKLLKWDNEFPIAELCVAFGFLLILTIEQFILFLKESGWISSHSMDLFSHGHSHEEGPLLEDPTNETALQSNEPDHHFDPDTHSSMRAILLVFALSLHAVFEGLSLGMLMEVNVLLQVFGALFIHKTLIGFSLGIRLVQSRLKTVTIIMCCLVFAGMVLIGGFFGLAVIKILNHGSKATASMVSGTLQAVACGTFLYITCFEILPHELNQKGHRQYKMFCLYLGFMIIAFFMYLFPDADDDDDDGYV</sequence>
<feature type="transmembrane region" description="Helical" evidence="6">
    <location>
        <begin position="308"/>
        <end position="327"/>
    </location>
</feature>
<dbReference type="Proteomes" id="UP000035680">
    <property type="component" value="Unassembled WGS sequence"/>
</dbReference>
<feature type="transmembrane region" description="Helical" evidence="6">
    <location>
        <begin position="239"/>
        <end position="261"/>
    </location>
</feature>
<dbReference type="GO" id="GO:0005886">
    <property type="term" value="C:plasma membrane"/>
    <property type="evidence" value="ECO:0007669"/>
    <property type="project" value="TreeGrafter"/>
</dbReference>
<feature type="transmembrane region" description="Helical" evidence="6">
    <location>
        <begin position="58"/>
        <end position="82"/>
    </location>
</feature>
<protein>
    <submittedName>
        <fullName evidence="8">Zinc transporter ZIP1 (inferred by orthology to a human protein)</fullName>
    </submittedName>
</protein>